<reference evidence="1" key="1">
    <citation type="journal article" date="2023" name="Insect Mol. Biol.">
        <title>Genome sequencing provides insights into the evolution of gene families encoding plant cell wall-degrading enzymes in longhorned beetles.</title>
        <authorList>
            <person name="Shin N.R."/>
            <person name="Okamura Y."/>
            <person name="Kirsch R."/>
            <person name="Pauchet Y."/>
        </authorList>
    </citation>
    <scope>NUCLEOTIDE SEQUENCE</scope>
    <source>
        <strain evidence="1">MMC_N1</strain>
    </source>
</reference>
<sequence>MVRMMCGEENPAKQHVVFNNYRCIQKLHLAILKKPQFNYVWKQIPSGWTKIAQNFPTRPSSQPHHQTKNVKVSITEYLLPFPYLKINKKTTTVLREPEKNHGFGPNKQELNL</sequence>
<organism evidence="1 2">
    <name type="scientific">Molorchus minor</name>
    <dbReference type="NCBI Taxonomy" id="1323400"/>
    <lineage>
        <taxon>Eukaryota</taxon>
        <taxon>Metazoa</taxon>
        <taxon>Ecdysozoa</taxon>
        <taxon>Arthropoda</taxon>
        <taxon>Hexapoda</taxon>
        <taxon>Insecta</taxon>
        <taxon>Pterygota</taxon>
        <taxon>Neoptera</taxon>
        <taxon>Endopterygota</taxon>
        <taxon>Coleoptera</taxon>
        <taxon>Polyphaga</taxon>
        <taxon>Cucujiformia</taxon>
        <taxon>Chrysomeloidea</taxon>
        <taxon>Cerambycidae</taxon>
        <taxon>Lamiinae</taxon>
        <taxon>Monochamini</taxon>
        <taxon>Molorchus</taxon>
    </lineage>
</organism>
<protein>
    <submittedName>
        <fullName evidence="1">Uncharacterized protein</fullName>
    </submittedName>
</protein>
<dbReference type="EMBL" id="JAPWTJ010000208">
    <property type="protein sequence ID" value="KAJ8981034.1"/>
    <property type="molecule type" value="Genomic_DNA"/>
</dbReference>
<gene>
    <name evidence="1" type="ORF">NQ317_018006</name>
</gene>
<dbReference type="Proteomes" id="UP001162164">
    <property type="component" value="Unassembled WGS sequence"/>
</dbReference>
<evidence type="ECO:0000313" key="1">
    <source>
        <dbReference type="EMBL" id="KAJ8981034.1"/>
    </source>
</evidence>
<accession>A0ABQ9JRY7</accession>
<name>A0ABQ9JRY7_9CUCU</name>
<proteinExistence type="predicted"/>
<keyword evidence="2" id="KW-1185">Reference proteome</keyword>
<evidence type="ECO:0000313" key="2">
    <source>
        <dbReference type="Proteomes" id="UP001162164"/>
    </source>
</evidence>
<comment type="caution">
    <text evidence="1">The sequence shown here is derived from an EMBL/GenBank/DDBJ whole genome shotgun (WGS) entry which is preliminary data.</text>
</comment>